<dbReference type="AlphaFoldDB" id="A0ABD6SJX0"/>
<dbReference type="RefSeq" id="WP_097981431.1">
    <property type="nucleotide sequence ID" value="NZ_NTRP01000209.1"/>
</dbReference>
<organism evidence="1 2">
    <name type="scientific">Bacillus thuringiensis</name>
    <dbReference type="NCBI Taxonomy" id="1428"/>
    <lineage>
        <taxon>Bacteria</taxon>
        <taxon>Bacillati</taxon>
        <taxon>Bacillota</taxon>
        <taxon>Bacilli</taxon>
        <taxon>Bacillales</taxon>
        <taxon>Bacillaceae</taxon>
        <taxon>Bacillus</taxon>
        <taxon>Bacillus cereus group</taxon>
    </lineage>
</organism>
<evidence type="ECO:0000313" key="1">
    <source>
        <dbReference type="EMBL" id="PEX46873.1"/>
    </source>
</evidence>
<name>A0ABD6SJX0_BACTU</name>
<sequence>MAEIRNLIKRFSYDEPYSHTCHKKVCAFGKCTKVPFLCLGMKTKVIEIYSVAYYLDETTPQQKAAIVACAGGAVSAAYSACIAAYTAATTATAGVGGIIGGVAGCMKAGESAGRAAFDECKRKSLPHNIASRTGWKIEQKKYNRDEDWILIEDNLNYDDTIQKQLEQRYLYDQEQHLKNLQDTSKSIYYIQTSNSPYPYY</sequence>
<dbReference type="Proteomes" id="UP000220502">
    <property type="component" value="Unassembled WGS sequence"/>
</dbReference>
<accession>A0ABD6SJX0</accession>
<proteinExistence type="predicted"/>
<reference evidence="1 2" key="1">
    <citation type="submission" date="2017-09" db="EMBL/GenBank/DDBJ databases">
        <title>Large-scale bioinformatics analysis of Bacillus genomes uncovers conserved roles of natural products in bacterial physiology.</title>
        <authorList>
            <consortium name="Agbiome Team Llc"/>
            <person name="Bleich R.M."/>
            <person name="Kirk G.J."/>
            <person name="Santa Maria K.C."/>
            <person name="Allen S.E."/>
            <person name="Farag S."/>
            <person name="Shank E.A."/>
            <person name="Bowers A."/>
        </authorList>
    </citation>
    <scope>NUCLEOTIDE SEQUENCE [LARGE SCALE GENOMIC DNA]</scope>
    <source>
        <strain evidence="1 2">AFS007900</strain>
    </source>
</reference>
<gene>
    <name evidence="1" type="ORF">CN461_20270</name>
</gene>
<evidence type="ECO:0000313" key="2">
    <source>
        <dbReference type="Proteomes" id="UP000220502"/>
    </source>
</evidence>
<dbReference type="EMBL" id="NTXF01000032">
    <property type="protein sequence ID" value="PEX46873.1"/>
    <property type="molecule type" value="Genomic_DNA"/>
</dbReference>
<comment type="caution">
    <text evidence="1">The sequence shown here is derived from an EMBL/GenBank/DDBJ whole genome shotgun (WGS) entry which is preliminary data.</text>
</comment>
<protein>
    <submittedName>
        <fullName evidence="1">Uncharacterized protein</fullName>
    </submittedName>
</protein>